<evidence type="ECO:0000313" key="1">
    <source>
        <dbReference type="EMBL" id="PRR78529.1"/>
    </source>
</evidence>
<accession>A0A2T0B3R9</accession>
<dbReference type="EMBL" id="PVXO01000044">
    <property type="protein sequence ID" value="PRR78529.1"/>
    <property type="molecule type" value="Genomic_DNA"/>
</dbReference>
<sequence>MGNIEEVKESLDIASKTHPIYYQNLSHTVYTSIDLGKIILTLRFICGSRNFRNLEHNIVEGTLIEFKKYSDIKLI</sequence>
<organism evidence="1 2">
    <name type="scientific">Clostridium liquoris</name>
    <dbReference type="NCBI Taxonomy" id="1289519"/>
    <lineage>
        <taxon>Bacteria</taxon>
        <taxon>Bacillati</taxon>
        <taxon>Bacillota</taxon>
        <taxon>Clostridia</taxon>
        <taxon>Eubacteriales</taxon>
        <taxon>Clostridiaceae</taxon>
        <taxon>Clostridium</taxon>
    </lineage>
</organism>
<evidence type="ECO:0000313" key="2">
    <source>
        <dbReference type="Proteomes" id="UP000239706"/>
    </source>
</evidence>
<dbReference type="Proteomes" id="UP000239706">
    <property type="component" value="Unassembled WGS sequence"/>
</dbReference>
<name>A0A2T0B3R9_9CLOT</name>
<comment type="caution">
    <text evidence="1">The sequence shown here is derived from an EMBL/GenBank/DDBJ whole genome shotgun (WGS) entry which is preliminary data.</text>
</comment>
<dbReference type="AlphaFoldDB" id="A0A2T0B3R9"/>
<dbReference type="RefSeq" id="WP_242975560.1">
    <property type="nucleotide sequence ID" value="NZ_PVXO01000044.1"/>
</dbReference>
<gene>
    <name evidence="1" type="ORF">CLLI_16130</name>
</gene>
<protein>
    <submittedName>
        <fullName evidence="1">Uncharacterized protein</fullName>
    </submittedName>
</protein>
<proteinExistence type="predicted"/>
<reference evidence="1 2" key="1">
    <citation type="submission" date="2018-03" db="EMBL/GenBank/DDBJ databases">
        <title>Genome sequence of Clostridium liquoris DSM 100320.</title>
        <authorList>
            <person name="Poehlein A."/>
            <person name="Daniel R."/>
        </authorList>
    </citation>
    <scope>NUCLEOTIDE SEQUENCE [LARGE SCALE GENOMIC DNA]</scope>
    <source>
        <strain evidence="1 2">DSM 100320</strain>
    </source>
</reference>
<keyword evidence="2" id="KW-1185">Reference proteome</keyword>